<gene>
    <name evidence="3" type="primary">LOC103701795</name>
</gene>
<keyword evidence="2" id="KW-1185">Reference proteome</keyword>
<feature type="compositionally biased region" description="Polar residues" evidence="1">
    <location>
        <begin position="103"/>
        <end position="140"/>
    </location>
</feature>
<feature type="compositionally biased region" description="Polar residues" evidence="1">
    <location>
        <begin position="414"/>
        <end position="431"/>
    </location>
</feature>
<protein>
    <submittedName>
        <fullName evidence="3">Uncharacterized protein LOC103701795</fullName>
    </submittedName>
</protein>
<proteinExistence type="predicted"/>
<feature type="compositionally biased region" description="Low complexity" evidence="1">
    <location>
        <begin position="91"/>
        <end position="102"/>
    </location>
</feature>
<evidence type="ECO:0000313" key="2">
    <source>
        <dbReference type="Proteomes" id="UP000228380"/>
    </source>
</evidence>
<evidence type="ECO:0000313" key="3">
    <source>
        <dbReference type="RefSeq" id="XP_038986516.1"/>
    </source>
</evidence>
<dbReference type="AlphaFoldDB" id="A0A8B9AIH0"/>
<name>A0A8B9AIH0_PHODC</name>
<organism evidence="2 3">
    <name type="scientific">Phoenix dactylifera</name>
    <name type="common">Date palm</name>
    <dbReference type="NCBI Taxonomy" id="42345"/>
    <lineage>
        <taxon>Eukaryota</taxon>
        <taxon>Viridiplantae</taxon>
        <taxon>Streptophyta</taxon>
        <taxon>Embryophyta</taxon>
        <taxon>Tracheophyta</taxon>
        <taxon>Spermatophyta</taxon>
        <taxon>Magnoliopsida</taxon>
        <taxon>Liliopsida</taxon>
        <taxon>Arecaceae</taxon>
        <taxon>Coryphoideae</taxon>
        <taxon>Phoeniceae</taxon>
        <taxon>Phoenix</taxon>
    </lineage>
</organism>
<feature type="compositionally biased region" description="Polar residues" evidence="1">
    <location>
        <begin position="343"/>
        <end position="356"/>
    </location>
</feature>
<dbReference type="OrthoDB" id="10409073at2759"/>
<feature type="region of interest" description="Disordered" evidence="1">
    <location>
        <begin position="91"/>
        <end position="147"/>
    </location>
</feature>
<sequence length="1077" mass="115660">MACLDPSKTTLNSDTFIEVKSKCKKKKETKETHESTPEIESSSSSCGFTDDIHDEGPSISMQMNSSDYGVMHGKLVQEKDNGINIISTSSISSSGMAANNSSRRLTPQSESDSINASQSTGPVDDFSFSSRPPLSFQPNWSRAPARPKMDDMVRMGRCQGKASSTPIVATGPVSNFSFSSQAPCSFQPDRSGAPARPTMADVVRMGRRQGKACSTPTVATDGYQSKSCDPVVLNKSQDTSRLCQNTVQAVKLNRESHSSHDHASNVTAINCDPGGAVVQQTSHEELSLADRPSVRSDQIVSEIFDASANYADEPAPSSLHAHGADLSFLDDDQVSEGIIAGQNRPTKSTKSASASDRQVDNSGYGFLFPHVYGHHEGAPTRPTMGDIVSMGGHQGKASCTPIVTTGPADSINTSRSTGPVSNFSFSSQAPCSFQPDRSGAPARPTMADVVRMGRRQGKACSTPTVATDGYQSKSWDPVGLNKSQDTSRLCQNTVQAVKLNRESHSSHDHASNVTAINCDPGGAVVQQTSHEELSLADRPSVRSDQIVSEIFDASANYADEPAPSSLHAYGVDLSFLDDAQVSDGIITCQNRPTKSTKSASASDRQVNNSGYGFPHVQGHHEAEDDGMELSLSISNLQQLSLYEEHDTAPAESCPAVKIPEHLQVTKADCSRLSFGAFGSGVTGPSTGIFIPRPLKSNLQVASVTDTSVPPIGQPDTRISKYHHDEQIRPFSDDSVSFITGTSTDNYGMLSTSQPEVTRNDTALHTIQQNFPSASGYAISNNAQPTAAACTYRQANSHMQNLSAFSSAMALNPVVCPTFWRATESMVRRTVPNRMVRNVPNRMVRDVPYHTSVNWSPYRTYRHNYNVAPAWSPIPRRGILTQSMPNTNIFPDSFLTQHLTWASYSRRTDPSGRYLPSAAIQQGYSGGNSFQRSPAMLRSAGTRDTIAQARRGISVNNFAPLADVASGHGGSWNSANIPGSYREAPSTVFASRRVGYGGALGSQFRGVNRFLPPHQGENAPTWDHGASRRTATALPGRTSFSFRGGISIGGFDKVSSPPILKPRLAQGVEKRPGLGIFV</sequence>
<dbReference type="Proteomes" id="UP000228380">
    <property type="component" value="Chromosome 9"/>
</dbReference>
<dbReference type="PANTHER" id="PTHR46445">
    <property type="entry name" value="RNA POLYMERASE II DEGRADATION FACTOR-LIKE PROTEIN (DUF1296)"/>
    <property type="match status" value="1"/>
</dbReference>
<reference evidence="3" key="2">
    <citation type="submission" date="2025-08" db="UniProtKB">
        <authorList>
            <consortium name="RefSeq"/>
        </authorList>
    </citation>
    <scope>IDENTIFICATION</scope>
    <source>
        <tissue evidence="3">Young leaves</tissue>
    </source>
</reference>
<feature type="region of interest" description="Disordered" evidence="1">
    <location>
        <begin position="338"/>
        <end position="358"/>
    </location>
</feature>
<dbReference type="RefSeq" id="XP_038986516.1">
    <property type="nucleotide sequence ID" value="XM_039130588.1"/>
</dbReference>
<feature type="region of interest" description="Disordered" evidence="1">
    <location>
        <begin position="22"/>
        <end position="64"/>
    </location>
</feature>
<dbReference type="PANTHER" id="PTHR46445:SF3">
    <property type="entry name" value="RNA POLYMERASE II DEGRADATION FACTOR-LIKE PROTEIN (DUF1296)-RELATED"/>
    <property type="match status" value="1"/>
</dbReference>
<reference evidence="2" key="1">
    <citation type="journal article" date="2019" name="Nat. Commun.">
        <title>Genome-wide association mapping of date palm fruit traits.</title>
        <authorList>
            <person name="Hazzouri K.M."/>
            <person name="Gros-Balthazard M."/>
            <person name="Flowers J.M."/>
            <person name="Copetti D."/>
            <person name="Lemansour A."/>
            <person name="Lebrun M."/>
            <person name="Masmoudi K."/>
            <person name="Ferrand S."/>
            <person name="Dhar M.I."/>
            <person name="Fresquez Z.A."/>
            <person name="Rosas U."/>
            <person name="Zhang J."/>
            <person name="Talag J."/>
            <person name="Lee S."/>
            <person name="Kudrna D."/>
            <person name="Powell R.F."/>
            <person name="Leitch I.J."/>
            <person name="Krueger R.R."/>
            <person name="Wing R.A."/>
            <person name="Amiri K.M.A."/>
            <person name="Purugganan M.D."/>
        </authorList>
    </citation>
    <scope>NUCLEOTIDE SEQUENCE [LARGE SCALE GENOMIC DNA]</scope>
    <source>
        <strain evidence="2">cv. Khalas</strain>
    </source>
</reference>
<feature type="region of interest" description="Disordered" evidence="1">
    <location>
        <begin position="414"/>
        <end position="443"/>
    </location>
</feature>
<evidence type="ECO:0000256" key="1">
    <source>
        <dbReference type="SAM" id="MobiDB-lite"/>
    </source>
</evidence>
<dbReference type="GeneID" id="103701795"/>
<dbReference type="KEGG" id="pda:103701795"/>
<accession>A0A8B9AIH0</accession>